<dbReference type="SUPFAM" id="SSF55811">
    <property type="entry name" value="Nudix"/>
    <property type="match status" value="1"/>
</dbReference>
<feature type="domain" description="Nudix hydrolase" evidence="3">
    <location>
        <begin position="57"/>
        <end position="219"/>
    </location>
</feature>
<evidence type="ECO:0000256" key="1">
    <source>
        <dbReference type="ARBA" id="ARBA00022801"/>
    </source>
</evidence>
<dbReference type="Gene3D" id="3.90.79.10">
    <property type="entry name" value="Nucleoside Triphosphate Pyrophosphohydrolase"/>
    <property type="match status" value="1"/>
</dbReference>
<dbReference type="GO" id="GO:0006754">
    <property type="term" value="P:ATP biosynthetic process"/>
    <property type="evidence" value="ECO:0007669"/>
    <property type="project" value="TreeGrafter"/>
</dbReference>
<dbReference type="InterPro" id="IPR015797">
    <property type="entry name" value="NUDIX_hydrolase-like_dom_sf"/>
</dbReference>
<dbReference type="PANTHER" id="PTHR21340:SF0">
    <property type="entry name" value="BIS(5'-NUCLEOSYL)-TETRAPHOSPHATASE [ASYMMETRICAL]"/>
    <property type="match status" value="1"/>
</dbReference>
<dbReference type="PROSITE" id="PS51462">
    <property type="entry name" value="NUDIX"/>
    <property type="match status" value="1"/>
</dbReference>
<dbReference type="AlphaFoldDB" id="A0AAD6YHM6"/>
<dbReference type="Proteomes" id="UP001219525">
    <property type="component" value="Unassembled WGS sequence"/>
</dbReference>
<proteinExistence type="predicted"/>
<gene>
    <name evidence="4" type="ORF">GGX14DRAFT_428198</name>
</gene>
<evidence type="ECO:0000313" key="4">
    <source>
        <dbReference type="EMBL" id="KAJ7222196.1"/>
    </source>
</evidence>
<name>A0AAD6YHM6_9AGAR</name>
<dbReference type="GO" id="GO:0004081">
    <property type="term" value="F:bis(5'-nucleosyl)-tetraphosphatase (asymmetrical) activity"/>
    <property type="evidence" value="ECO:0007669"/>
    <property type="project" value="TreeGrafter"/>
</dbReference>
<dbReference type="GO" id="GO:0006167">
    <property type="term" value="P:AMP biosynthetic process"/>
    <property type="evidence" value="ECO:0007669"/>
    <property type="project" value="TreeGrafter"/>
</dbReference>
<evidence type="ECO:0000313" key="5">
    <source>
        <dbReference type="Proteomes" id="UP001219525"/>
    </source>
</evidence>
<dbReference type="InterPro" id="IPR051325">
    <property type="entry name" value="Nudix_hydrolase_domain"/>
</dbReference>
<reference evidence="4" key="1">
    <citation type="submission" date="2023-03" db="EMBL/GenBank/DDBJ databases">
        <title>Massive genome expansion in bonnet fungi (Mycena s.s.) driven by repeated elements and novel gene families across ecological guilds.</title>
        <authorList>
            <consortium name="Lawrence Berkeley National Laboratory"/>
            <person name="Harder C.B."/>
            <person name="Miyauchi S."/>
            <person name="Viragh M."/>
            <person name="Kuo A."/>
            <person name="Thoen E."/>
            <person name="Andreopoulos B."/>
            <person name="Lu D."/>
            <person name="Skrede I."/>
            <person name="Drula E."/>
            <person name="Henrissat B."/>
            <person name="Morin E."/>
            <person name="Kohler A."/>
            <person name="Barry K."/>
            <person name="LaButti K."/>
            <person name="Morin E."/>
            <person name="Salamov A."/>
            <person name="Lipzen A."/>
            <person name="Mereny Z."/>
            <person name="Hegedus B."/>
            <person name="Baldrian P."/>
            <person name="Stursova M."/>
            <person name="Weitz H."/>
            <person name="Taylor A."/>
            <person name="Grigoriev I.V."/>
            <person name="Nagy L.G."/>
            <person name="Martin F."/>
            <person name="Kauserud H."/>
        </authorList>
    </citation>
    <scope>NUCLEOTIDE SEQUENCE</scope>
    <source>
        <strain evidence="4">9144</strain>
    </source>
</reference>
<dbReference type="EMBL" id="JARJCW010000007">
    <property type="protein sequence ID" value="KAJ7222196.1"/>
    <property type="molecule type" value="Genomic_DNA"/>
</dbReference>
<keyword evidence="5" id="KW-1185">Reference proteome</keyword>
<sequence>MAHQSHRTPQNQTQWPRPAAQSQPQWHHRFRLSPPPPPRMSPWSSAQVPDSSWCDENFLLGAGMVVFQPETHKVVVLYESKKKYWFLPKGRKDVGESLEQTALREAYEESGYRVEFLPLFTQTSAPGPPSDRDAPFRMNCEPIKIATHSYPERRRRNYTLPAGEYLSFWYVGQIPGNAVREEGTGMADEVNYVTHLLTVREALSRLGSDEAQVVSYAYALYVHVRPWRRHLS</sequence>
<dbReference type="InterPro" id="IPR000086">
    <property type="entry name" value="NUDIX_hydrolase_dom"/>
</dbReference>
<comment type="caution">
    <text evidence="4">The sequence shown here is derived from an EMBL/GenBank/DDBJ whole genome shotgun (WGS) entry which is preliminary data.</text>
</comment>
<dbReference type="Pfam" id="PF00293">
    <property type="entry name" value="NUDIX"/>
    <property type="match status" value="1"/>
</dbReference>
<organism evidence="4 5">
    <name type="scientific">Mycena pura</name>
    <dbReference type="NCBI Taxonomy" id="153505"/>
    <lineage>
        <taxon>Eukaryota</taxon>
        <taxon>Fungi</taxon>
        <taxon>Dikarya</taxon>
        <taxon>Basidiomycota</taxon>
        <taxon>Agaricomycotina</taxon>
        <taxon>Agaricomycetes</taxon>
        <taxon>Agaricomycetidae</taxon>
        <taxon>Agaricales</taxon>
        <taxon>Marasmiineae</taxon>
        <taxon>Mycenaceae</taxon>
        <taxon>Mycena</taxon>
    </lineage>
</organism>
<evidence type="ECO:0000259" key="3">
    <source>
        <dbReference type="PROSITE" id="PS51462"/>
    </source>
</evidence>
<evidence type="ECO:0000256" key="2">
    <source>
        <dbReference type="SAM" id="MobiDB-lite"/>
    </source>
</evidence>
<feature type="compositionally biased region" description="Polar residues" evidence="2">
    <location>
        <begin position="7"/>
        <end position="25"/>
    </location>
</feature>
<dbReference type="PANTHER" id="PTHR21340">
    <property type="entry name" value="DIADENOSINE 5,5-P1,P4-TETRAPHOSPHATE PYROPHOSPHOHYDROLASE MUTT"/>
    <property type="match status" value="1"/>
</dbReference>
<keyword evidence="1" id="KW-0378">Hydrolase</keyword>
<dbReference type="PROSITE" id="PS00893">
    <property type="entry name" value="NUDIX_BOX"/>
    <property type="match status" value="1"/>
</dbReference>
<feature type="region of interest" description="Disordered" evidence="2">
    <location>
        <begin position="1"/>
        <end position="47"/>
    </location>
</feature>
<accession>A0AAD6YHM6</accession>
<protein>
    <recommendedName>
        <fullName evidence="3">Nudix hydrolase domain-containing protein</fullName>
    </recommendedName>
</protein>
<dbReference type="CDD" id="cd02883">
    <property type="entry name" value="NUDIX_Hydrolase"/>
    <property type="match status" value="1"/>
</dbReference>
<dbReference type="InterPro" id="IPR020084">
    <property type="entry name" value="NUDIX_hydrolase_CS"/>
</dbReference>